<dbReference type="InterPro" id="IPR011765">
    <property type="entry name" value="Pept_M16_N"/>
</dbReference>
<sequence>MTDRTQQPPIRKPGPMAVRRPERVVWPNGVPLSVLHSGDNEVVRVDVLIEGGRWHQQYPLQALFANRMLREGTRRYTAAQIAERLDYYGAWLDLSSGAEHAFVTLYSLNKYLPQTLDVLESLVKEPLYPQAELTTVVANNVQQFKVNLQKVDFLAHRGLVSALYGDAHPCGRLAMEADYSRITPELLHDFYRRHYHAAGCSVYVSGKVTDDCLRRLEACFGKEPFGSPAGRVSRPSFMPRTAPGRRLFIGRPDALQSAVRLGMVTVSRQHPDFLKLRVLVTLLGGYFGSRLMSNIREDKGYTYGISAGLASYPDSSLFVISAETANEYVEPLIAEVYREMDRLRQEPVPHDELQMVKNYMAGDICRSYESAFSLSDAWIFLHTSRLPDTYFDQVQEAISGVTPEELRRLAQEYLCKENLKEVVSGKKMS</sequence>
<dbReference type="RefSeq" id="WP_022021302.1">
    <property type="nucleotide sequence ID" value="NZ_DYVX01000072.1"/>
</dbReference>
<organism evidence="3 4">
    <name type="scientific">Mediterranea massiliensis</name>
    <dbReference type="NCBI Taxonomy" id="1841865"/>
    <lineage>
        <taxon>Bacteria</taxon>
        <taxon>Pseudomonadati</taxon>
        <taxon>Bacteroidota</taxon>
        <taxon>Bacteroidia</taxon>
        <taxon>Bacteroidales</taxon>
        <taxon>Bacteroidaceae</taxon>
        <taxon>Mediterranea</taxon>
    </lineage>
</organism>
<evidence type="ECO:0000313" key="4">
    <source>
        <dbReference type="Proteomes" id="UP000717835"/>
    </source>
</evidence>
<dbReference type="Pfam" id="PF05193">
    <property type="entry name" value="Peptidase_M16_C"/>
    <property type="match status" value="1"/>
</dbReference>
<feature type="domain" description="Peptidase M16 C-terminal" evidence="2">
    <location>
        <begin position="182"/>
        <end position="358"/>
    </location>
</feature>
<dbReference type="InterPro" id="IPR011249">
    <property type="entry name" value="Metalloenz_LuxS/M16"/>
</dbReference>
<proteinExistence type="predicted"/>
<reference evidence="3" key="1">
    <citation type="journal article" date="2021" name="PeerJ">
        <title>Extensive microbial diversity within the chicken gut microbiome revealed by metagenomics and culture.</title>
        <authorList>
            <person name="Gilroy R."/>
            <person name="Ravi A."/>
            <person name="Getino M."/>
            <person name="Pursley I."/>
            <person name="Horton D.L."/>
            <person name="Alikhan N.F."/>
            <person name="Baker D."/>
            <person name="Gharbi K."/>
            <person name="Hall N."/>
            <person name="Watson M."/>
            <person name="Adriaenssens E.M."/>
            <person name="Foster-Nyarko E."/>
            <person name="Jarju S."/>
            <person name="Secka A."/>
            <person name="Antonio M."/>
            <person name="Oren A."/>
            <person name="Chaudhuri R.R."/>
            <person name="La Ragione R."/>
            <person name="Hildebrand F."/>
            <person name="Pallen M.J."/>
        </authorList>
    </citation>
    <scope>NUCLEOTIDE SEQUENCE</scope>
    <source>
        <strain evidence="3">CHK55-1828</strain>
    </source>
</reference>
<dbReference type="Proteomes" id="UP000717835">
    <property type="component" value="Unassembled WGS sequence"/>
</dbReference>
<gene>
    <name evidence="3" type="ORF">K8W02_08970</name>
</gene>
<accession>A0A921LC75</accession>
<dbReference type="SUPFAM" id="SSF63411">
    <property type="entry name" value="LuxS/MPP-like metallohydrolase"/>
    <property type="match status" value="2"/>
</dbReference>
<dbReference type="InterPro" id="IPR007863">
    <property type="entry name" value="Peptidase_M16_C"/>
</dbReference>
<evidence type="ECO:0000313" key="3">
    <source>
        <dbReference type="EMBL" id="HJF92500.1"/>
    </source>
</evidence>
<evidence type="ECO:0000259" key="1">
    <source>
        <dbReference type="Pfam" id="PF00675"/>
    </source>
</evidence>
<dbReference type="PANTHER" id="PTHR11851:SF224">
    <property type="entry name" value="PROCESSING PROTEASE"/>
    <property type="match status" value="1"/>
</dbReference>
<dbReference type="AlphaFoldDB" id="A0A921LC75"/>
<dbReference type="Gene3D" id="3.30.830.10">
    <property type="entry name" value="Metalloenzyme, LuxS/M16 peptidase-like"/>
    <property type="match status" value="2"/>
</dbReference>
<dbReference type="GO" id="GO:0046872">
    <property type="term" value="F:metal ion binding"/>
    <property type="evidence" value="ECO:0007669"/>
    <property type="project" value="InterPro"/>
</dbReference>
<protein>
    <submittedName>
        <fullName evidence="3">Insulinase family protein</fullName>
    </submittedName>
</protein>
<dbReference type="Pfam" id="PF00675">
    <property type="entry name" value="Peptidase_M16"/>
    <property type="match status" value="1"/>
</dbReference>
<dbReference type="InterPro" id="IPR050361">
    <property type="entry name" value="MPP/UQCRC_Complex"/>
</dbReference>
<dbReference type="PANTHER" id="PTHR11851">
    <property type="entry name" value="METALLOPROTEASE"/>
    <property type="match status" value="1"/>
</dbReference>
<comment type="caution">
    <text evidence="3">The sequence shown here is derived from an EMBL/GenBank/DDBJ whole genome shotgun (WGS) entry which is preliminary data.</text>
</comment>
<reference evidence="3" key="2">
    <citation type="submission" date="2021-09" db="EMBL/GenBank/DDBJ databases">
        <authorList>
            <person name="Gilroy R."/>
        </authorList>
    </citation>
    <scope>NUCLEOTIDE SEQUENCE</scope>
    <source>
        <strain evidence="3">CHK55-1828</strain>
    </source>
</reference>
<feature type="domain" description="Peptidase M16 N-terminal" evidence="1">
    <location>
        <begin position="42"/>
        <end position="151"/>
    </location>
</feature>
<name>A0A921LC75_9BACT</name>
<dbReference type="EMBL" id="DYVX01000072">
    <property type="protein sequence ID" value="HJF92500.1"/>
    <property type="molecule type" value="Genomic_DNA"/>
</dbReference>
<evidence type="ECO:0000259" key="2">
    <source>
        <dbReference type="Pfam" id="PF05193"/>
    </source>
</evidence>